<protein>
    <submittedName>
        <fullName evidence="1">Uncharacterized protein</fullName>
    </submittedName>
</protein>
<dbReference type="AlphaFoldDB" id="A0A9D3SCF1"/>
<comment type="caution">
    <text evidence="1">The sequence shown here is derived from an EMBL/GenBank/DDBJ whole genome shotgun (WGS) entry which is preliminary data.</text>
</comment>
<evidence type="ECO:0000313" key="2">
    <source>
        <dbReference type="Proteomes" id="UP001044222"/>
    </source>
</evidence>
<sequence length="91" mass="10394">MFIIYPTLWRKHPFNLFNLTDKTEKCSNAVPAMFQRCYSGERSGLWAGVIQESAQDSGQVLFRRALRTLGRCYSGERSGLWAGVGMFKQLL</sequence>
<evidence type="ECO:0000313" key="1">
    <source>
        <dbReference type="EMBL" id="KAG5858072.1"/>
    </source>
</evidence>
<dbReference type="EMBL" id="JAFIRN010000001">
    <property type="protein sequence ID" value="KAG5858072.1"/>
    <property type="molecule type" value="Genomic_DNA"/>
</dbReference>
<accession>A0A9D3SCF1</accession>
<organism evidence="1 2">
    <name type="scientific">Anguilla anguilla</name>
    <name type="common">European freshwater eel</name>
    <name type="synonym">Muraena anguilla</name>
    <dbReference type="NCBI Taxonomy" id="7936"/>
    <lineage>
        <taxon>Eukaryota</taxon>
        <taxon>Metazoa</taxon>
        <taxon>Chordata</taxon>
        <taxon>Craniata</taxon>
        <taxon>Vertebrata</taxon>
        <taxon>Euteleostomi</taxon>
        <taxon>Actinopterygii</taxon>
        <taxon>Neopterygii</taxon>
        <taxon>Teleostei</taxon>
        <taxon>Anguilliformes</taxon>
        <taxon>Anguillidae</taxon>
        <taxon>Anguilla</taxon>
    </lineage>
</organism>
<reference evidence="1" key="1">
    <citation type="submission" date="2021-01" db="EMBL/GenBank/DDBJ databases">
        <title>A chromosome-scale assembly of European eel, Anguilla anguilla.</title>
        <authorList>
            <person name="Henkel C."/>
            <person name="Jong-Raadsen S.A."/>
            <person name="Dufour S."/>
            <person name="Weltzien F.-A."/>
            <person name="Palstra A.P."/>
            <person name="Pelster B."/>
            <person name="Spaink H.P."/>
            <person name="Van Den Thillart G.E."/>
            <person name="Jansen H."/>
            <person name="Zahm M."/>
            <person name="Klopp C."/>
            <person name="Cedric C."/>
            <person name="Louis A."/>
            <person name="Berthelot C."/>
            <person name="Parey E."/>
            <person name="Roest Crollius H."/>
            <person name="Montfort J."/>
            <person name="Robinson-Rechavi M."/>
            <person name="Bucao C."/>
            <person name="Bouchez O."/>
            <person name="Gislard M."/>
            <person name="Lluch J."/>
            <person name="Milhes M."/>
            <person name="Lampietro C."/>
            <person name="Lopez Roques C."/>
            <person name="Donnadieu C."/>
            <person name="Braasch I."/>
            <person name="Desvignes T."/>
            <person name="Postlethwait J."/>
            <person name="Bobe J."/>
            <person name="Guiguen Y."/>
            <person name="Dirks R."/>
        </authorList>
    </citation>
    <scope>NUCLEOTIDE SEQUENCE</scope>
    <source>
        <strain evidence="1">Tag_6206</strain>
        <tissue evidence="1">Liver</tissue>
    </source>
</reference>
<name>A0A9D3SCF1_ANGAN</name>
<gene>
    <name evidence="1" type="ORF">ANANG_G00026210</name>
</gene>
<dbReference type="Proteomes" id="UP001044222">
    <property type="component" value="Unassembled WGS sequence"/>
</dbReference>
<keyword evidence="2" id="KW-1185">Reference proteome</keyword>
<proteinExistence type="predicted"/>